<evidence type="ECO:0000313" key="2">
    <source>
        <dbReference type="Proteomes" id="UP000233551"/>
    </source>
</evidence>
<comment type="caution">
    <text evidence="1">The sequence shown here is derived from an EMBL/GenBank/DDBJ whole genome shotgun (WGS) entry which is preliminary data.</text>
</comment>
<dbReference type="Proteomes" id="UP000233551">
    <property type="component" value="Unassembled WGS sequence"/>
</dbReference>
<keyword evidence="2" id="KW-1185">Reference proteome</keyword>
<reference evidence="1 2" key="1">
    <citation type="submission" date="2017-11" db="EMBL/GenBank/DDBJ databases">
        <title>De-novo sequencing of pomegranate (Punica granatum L.) genome.</title>
        <authorList>
            <person name="Akparov Z."/>
            <person name="Amiraslanov A."/>
            <person name="Hajiyeva S."/>
            <person name="Abbasov M."/>
            <person name="Kaur K."/>
            <person name="Hamwieh A."/>
            <person name="Solovyev V."/>
            <person name="Salamov A."/>
            <person name="Braich B."/>
            <person name="Kosarev P."/>
            <person name="Mahmoud A."/>
            <person name="Hajiyev E."/>
            <person name="Babayeva S."/>
            <person name="Izzatullayeva V."/>
            <person name="Mammadov A."/>
            <person name="Mammadov A."/>
            <person name="Sharifova S."/>
            <person name="Ojaghi J."/>
            <person name="Eynullazada K."/>
            <person name="Bayramov B."/>
            <person name="Abdulazimova A."/>
            <person name="Shahmuradov I."/>
        </authorList>
    </citation>
    <scope>NUCLEOTIDE SEQUENCE [LARGE SCALE GENOMIC DNA]</scope>
    <source>
        <strain evidence="2">cv. AG2017</strain>
        <tissue evidence="1">Leaf</tissue>
    </source>
</reference>
<name>A0A2I0KNJ5_PUNGR</name>
<sequence length="123" mass="13613">NFSSLELQLSASSPLGLLWILHRRVSFPRLLGTGTEKGLNNRVSGERAESDIAFELMKSQQTTVNGHRQDEVVGRQRSLLNIAKVAADQAEERRHLEECIGGFSGLGRAQEDSSINTGLCMYR</sequence>
<dbReference type="AlphaFoldDB" id="A0A2I0KNJ5"/>
<gene>
    <name evidence="1" type="ORF">CRG98_009501</name>
</gene>
<feature type="non-terminal residue" evidence="1">
    <location>
        <position position="1"/>
    </location>
</feature>
<evidence type="ECO:0000313" key="1">
    <source>
        <dbReference type="EMBL" id="PKI70038.1"/>
    </source>
</evidence>
<proteinExistence type="predicted"/>
<organism evidence="1 2">
    <name type="scientific">Punica granatum</name>
    <name type="common">Pomegranate</name>
    <dbReference type="NCBI Taxonomy" id="22663"/>
    <lineage>
        <taxon>Eukaryota</taxon>
        <taxon>Viridiplantae</taxon>
        <taxon>Streptophyta</taxon>
        <taxon>Embryophyta</taxon>
        <taxon>Tracheophyta</taxon>
        <taxon>Spermatophyta</taxon>
        <taxon>Magnoliopsida</taxon>
        <taxon>eudicotyledons</taxon>
        <taxon>Gunneridae</taxon>
        <taxon>Pentapetalae</taxon>
        <taxon>rosids</taxon>
        <taxon>malvids</taxon>
        <taxon>Myrtales</taxon>
        <taxon>Lythraceae</taxon>
        <taxon>Punica</taxon>
    </lineage>
</organism>
<accession>A0A2I0KNJ5</accession>
<protein>
    <submittedName>
        <fullName evidence="1">Uncharacterized protein</fullName>
    </submittedName>
</protein>
<dbReference type="EMBL" id="PGOL01000475">
    <property type="protein sequence ID" value="PKI70038.1"/>
    <property type="molecule type" value="Genomic_DNA"/>
</dbReference>